<feature type="compositionally biased region" description="Polar residues" evidence="9">
    <location>
        <begin position="59"/>
        <end position="73"/>
    </location>
</feature>
<evidence type="ECO:0000313" key="12">
    <source>
        <dbReference type="EMBL" id="CAF0741548.1"/>
    </source>
</evidence>
<feature type="transmembrane region" description="Helical" evidence="10">
    <location>
        <begin position="559"/>
        <end position="581"/>
    </location>
</feature>
<keyword evidence="6" id="KW-0067">ATP-binding</keyword>
<dbReference type="GO" id="GO:0016324">
    <property type="term" value="C:apical plasma membrane"/>
    <property type="evidence" value="ECO:0007669"/>
    <property type="project" value="UniProtKB-ARBA"/>
</dbReference>
<dbReference type="GO" id="GO:0008514">
    <property type="term" value="F:organic anion transmembrane transporter activity"/>
    <property type="evidence" value="ECO:0007669"/>
    <property type="project" value="UniProtKB-ARBA"/>
</dbReference>
<keyword evidence="3" id="KW-0813">Transport</keyword>
<feature type="transmembrane region" description="Helical" evidence="10">
    <location>
        <begin position="485"/>
        <end position="501"/>
    </location>
</feature>
<dbReference type="Gene3D" id="3.40.50.300">
    <property type="entry name" value="P-loop containing nucleotide triphosphate hydrolases"/>
    <property type="match status" value="1"/>
</dbReference>
<comment type="subcellular location">
    <subcellularLocation>
        <location evidence="1">Membrane</location>
        <topology evidence="1">Multi-pass membrane protein</topology>
    </subcellularLocation>
</comment>
<dbReference type="EMBL" id="CAJNOR010000091">
    <property type="protein sequence ID" value="CAF0792778.1"/>
    <property type="molecule type" value="Genomic_DNA"/>
</dbReference>
<dbReference type="Pfam" id="PF01061">
    <property type="entry name" value="ABC2_membrane"/>
    <property type="match status" value="1"/>
</dbReference>
<keyword evidence="4 10" id="KW-0812">Transmembrane</keyword>
<name>A0A813NLF6_ADIRI</name>
<dbReference type="InterPro" id="IPR050352">
    <property type="entry name" value="ABCG_transporters"/>
</dbReference>
<feature type="transmembrane region" description="Helical" evidence="10">
    <location>
        <begin position="419"/>
        <end position="440"/>
    </location>
</feature>
<protein>
    <recommendedName>
        <fullName evidence="11">ABC transporter domain-containing protein</fullName>
    </recommendedName>
</protein>
<feature type="domain" description="ABC transporter" evidence="11">
    <location>
        <begin position="79"/>
        <end position="331"/>
    </location>
</feature>
<dbReference type="PANTHER" id="PTHR48041:SF116">
    <property type="entry name" value="PROTEIN BROWN"/>
    <property type="match status" value="1"/>
</dbReference>
<evidence type="ECO:0000256" key="7">
    <source>
        <dbReference type="ARBA" id="ARBA00022989"/>
    </source>
</evidence>
<dbReference type="InterPro" id="IPR003439">
    <property type="entry name" value="ABC_transporter-like_ATP-bd"/>
</dbReference>
<evidence type="ECO:0000256" key="3">
    <source>
        <dbReference type="ARBA" id="ARBA00022448"/>
    </source>
</evidence>
<evidence type="ECO:0000256" key="10">
    <source>
        <dbReference type="SAM" id="Phobius"/>
    </source>
</evidence>
<keyword evidence="7 10" id="KW-1133">Transmembrane helix</keyword>
<feature type="region of interest" description="Disordered" evidence="9">
    <location>
        <begin position="46"/>
        <end position="74"/>
    </location>
</feature>
<evidence type="ECO:0000256" key="5">
    <source>
        <dbReference type="ARBA" id="ARBA00022741"/>
    </source>
</evidence>
<feature type="transmembrane region" description="Helical" evidence="10">
    <location>
        <begin position="649"/>
        <end position="669"/>
    </location>
</feature>
<dbReference type="CDD" id="cd03213">
    <property type="entry name" value="ABCG_EPDR"/>
    <property type="match status" value="1"/>
</dbReference>
<dbReference type="SUPFAM" id="SSF52540">
    <property type="entry name" value="P-loop containing nucleoside triphosphate hydrolases"/>
    <property type="match status" value="1"/>
</dbReference>
<evidence type="ECO:0000313" key="15">
    <source>
        <dbReference type="Proteomes" id="UP000663852"/>
    </source>
</evidence>
<feature type="transmembrane region" description="Helical" evidence="10">
    <location>
        <begin position="452"/>
        <end position="473"/>
    </location>
</feature>
<dbReference type="GO" id="GO:0016887">
    <property type="term" value="F:ATP hydrolysis activity"/>
    <property type="evidence" value="ECO:0007669"/>
    <property type="project" value="InterPro"/>
</dbReference>
<feature type="transmembrane region" description="Helical" evidence="10">
    <location>
        <begin position="508"/>
        <end position="525"/>
    </location>
</feature>
<keyword evidence="8 10" id="KW-0472">Membrane</keyword>
<evidence type="ECO:0000256" key="6">
    <source>
        <dbReference type="ARBA" id="ARBA00022840"/>
    </source>
</evidence>
<evidence type="ECO:0000313" key="14">
    <source>
        <dbReference type="Proteomes" id="UP000663828"/>
    </source>
</evidence>
<accession>A0A813NLF6</accession>
<evidence type="ECO:0000259" key="11">
    <source>
        <dbReference type="PROSITE" id="PS50893"/>
    </source>
</evidence>
<dbReference type="PROSITE" id="PS50893">
    <property type="entry name" value="ABC_TRANSPORTER_2"/>
    <property type="match status" value="1"/>
</dbReference>
<dbReference type="GO" id="GO:0015562">
    <property type="term" value="F:efflux transmembrane transporter activity"/>
    <property type="evidence" value="ECO:0007669"/>
    <property type="project" value="UniProtKB-ARBA"/>
</dbReference>
<evidence type="ECO:0000313" key="13">
    <source>
        <dbReference type="EMBL" id="CAF0792778.1"/>
    </source>
</evidence>
<comment type="caution">
    <text evidence="12">The sequence shown here is derived from an EMBL/GenBank/DDBJ whole genome shotgun (WGS) entry which is preliminary data.</text>
</comment>
<dbReference type="EMBL" id="CAJNOJ010000004">
    <property type="protein sequence ID" value="CAF0741548.1"/>
    <property type="molecule type" value="Genomic_DNA"/>
</dbReference>
<evidence type="ECO:0000256" key="1">
    <source>
        <dbReference type="ARBA" id="ARBA00004141"/>
    </source>
</evidence>
<gene>
    <name evidence="12" type="ORF">EDS130_LOCUS1764</name>
    <name evidence="13" type="ORF">XAT740_LOCUS2569</name>
</gene>
<evidence type="ECO:0000256" key="4">
    <source>
        <dbReference type="ARBA" id="ARBA00022692"/>
    </source>
</evidence>
<dbReference type="Proteomes" id="UP000663852">
    <property type="component" value="Unassembled WGS sequence"/>
</dbReference>
<dbReference type="FunFam" id="3.40.50.300:FF:000622">
    <property type="entry name" value="ATP-binding cassette sub-family G member 2"/>
    <property type="match status" value="1"/>
</dbReference>
<sequence>MRLKLAEILNPNSQLGRILPSPNHSTTTMPTAAVATNSTNSVCLDNSEDNPPIVHRASVGSSNRRSTRASVDPSSRGVLSFHNISYNIGRKNTKCHLPCLKVNSGRQIIENVSGIFAPGMNAIMGPTGCGKSSLLDILADRKDPRGLSGSVLLDGCPPPPSFKYIVGYVVQDDIISGTLTIRENLMFSANVRLGSDITNDERRERVAQVIHDLGLESCADTRIGTEFLRGVSGGERKRTCIGMELVLSSKILFLDEPTTGLDASTARNVMECLKELTKKGHTIIFSIHQARYSIFKLFDTIFLMCKGKTVYHGSACDMLPFFNTLNYHCEQHDNPADFVLDVLIDTNRQSTDLKRLTEAYMQLDIYKKVDSLARQDIHGDREERLRRREKGEAARPLSTEIYYVAQRTLKNAIRDPSLFLSQIVVAIILGLLVGLVFYDMKQTIDPGVQNRLGAIFFIVISQVFSTVTALEPLLKERVLFIHENVSGYYCITTFFISKLICDILPMRILPSILFSLIAYFMTGLQRTADQFFIFLITIFMASVFGSATCFCIAAAIPIFAVALIVVELIFVVMFVFSGFIVELTSVFRWISWIQWISAFRYASNMLTVNEFRNARFCFANATNICPMSGTDVLIRHEIDYASDWDMWKYFFALSMMSIGFLFLAYIQLFRIKKTK</sequence>
<keyword evidence="14" id="KW-1185">Reference proteome</keyword>
<dbReference type="PANTHER" id="PTHR48041">
    <property type="entry name" value="ABC TRANSPORTER G FAMILY MEMBER 28"/>
    <property type="match status" value="1"/>
</dbReference>
<dbReference type="InterPro" id="IPR043926">
    <property type="entry name" value="ABCG_dom"/>
</dbReference>
<dbReference type="GO" id="GO:0005524">
    <property type="term" value="F:ATP binding"/>
    <property type="evidence" value="ECO:0007669"/>
    <property type="project" value="UniProtKB-KW"/>
</dbReference>
<organism evidence="12 15">
    <name type="scientific">Adineta ricciae</name>
    <name type="common">Rotifer</name>
    <dbReference type="NCBI Taxonomy" id="249248"/>
    <lineage>
        <taxon>Eukaryota</taxon>
        <taxon>Metazoa</taxon>
        <taxon>Spiralia</taxon>
        <taxon>Gnathifera</taxon>
        <taxon>Rotifera</taxon>
        <taxon>Eurotatoria</taxon>
        <taxon>Bdelloidea</taxon>
        <taxon>Adinetida</taxon>
        <taxon>Adinetidae</taxon>
        <taxon>Adineta</taxon>
    </lineage>
</organism>
<comment type="similarity">
    <text evidence="2">Belongs to the ABC transporter superfamily. ABCG family. Eye pigment precursor importer (TC 3.A.1.204) subfamily.</text>
</comment>
<feature type="transmembrane region" description="Helical" evidence="10">
    <location>
        <begin position="531"/>
        <end position="552"/>
    </location>
</feature>
<evidence type="ECO:0000256" key="9">
    <source>
        <dbReference type="SAM" id="MobiDB-lite"/>
    </source>
</evidence>
<evidence type="ECO:0000256" key="8">
    <source>
        <dbReference type="ARBA" id="ARBA00023136"/>
    </source>
</evidence>
<dbReference type="GO" id="GO:0140359">
    <property type="term" value="F:ABC-type transporter activity"/>
    <property type="evidence" value="ECO:0007669"/>
    <property type="project" value="InterPro"/>
</dbReference>
<keyword evidence="5" id="KW-0547">Nucleotide-binding</keyword>
<dbReference type="Proteomes" id="UP000663828">
    <property type="component" value="Unassembled WGS sequence"/>
</dbReference>
<dbReference type="OrthoDB" id="66620at2759"/>
<evidence type="ECO:0000256" key="2">
    <source>
        <dbReference type="ARBA" id="ARBA00005814"/>
    </source>
</evidence>
<dbReference type="InterPro" id="IPR013525">
    <property type="entry name" value="ABC2_TM"/>
</dbReference>
<dbReference type="AlphaFoldDB" id="A0A813NLF6"/>
<dbReference type="Pfam" id="PF00005">
    <property type="entry name" value="ABC_tran"/>
    <property type="match status" value="1"/>
</dbReference>
<dbReference type="InterPro" id="IPR003593">
    <property type="entry name" value="AAA+_ATPase"/>
</dbReference>
<reference evidence="12" key="1">
    <citation type="submission" date="2021-02" db="EMBL/GenBank/DDBJ databases">
        <authorList>
            <person name="Nowell W R."/>
        </authorList>
    </citation>
    <scope>NUCLEOTIDE SEQUENCE</scope>
</reference>
<proteinExistence type="inferred from homology"/>
<dbReference type="InterPro" id="IPR027417">
    <property type="entry name" value="P-loop_NTPase"/>
</dbReference>
<dbReference type="SMART" id="SM00382">
    <property type="entry name" value="AAA"/>
    <property type="match status" value="1"/>
</dbReference>
<dbReference type="Pfam" id="PF19055">
    <property type="entry name" value="ABC2_membrane_7"/>
    <property type="match status" value="1"/>
</dbReference>